<dbReference type="Pfam" id="PF17917">
    <property type="entry name" value="RT_RNaseH"/>
    <property type="match status" value="1"/>
</dbReference>
<keyword evidence="2" id="KW-0548">Nucleotidyltransferase</keyword>
<reference evidence="11" key="1">
    <citation type="submission" date="2023-10" db="EMBL/GenBank/DDBJ databases">
        <title>Genome assembly of Pristionchus species.</title>
        <authorList>
            <person name="Yoshida K."/>
            <person name="Sommer R.J."/>
        </authorList>
    </citation>
    <scope>NUCLEOTIDE SEQUENCE</scope>
    <source>
        <strain evidence="11">RS5133</strain>
    </source>
</reference>
<feature type="region of interest" description="Disordered" evidence="7">
    <location>
        <begin position="96"/>
        <end position="119"/>
    </location>
</feature>
<dbReference type="PANTHER" id="PTHR33435:SF3">
    <property type="entry name" value="PROTEIN CBG21870"/>
    <property type="match status" value="1"/>
</dbReference>
<evidence type="ECO:0000313" key="9">
    <source>
        <dbReference type="EMBL" id="GMT11584.1"/>
    </source>
</evidence>
<evidence type="ECO:0000256" key="5">
    <source>
        <dbReference type="ARBA" id="ARBA00022801"/>
    </source>
</evidence>
<evidence type="ECO:0000256" key="7">
    <source>
        <dbReference type="SAM" id="MobiDB-lite"/>
    </source>
</evidence>
<gene>
    <name evidence="9" type="ORF">PFISCL1PPCAC_2881</name>
    <name evidence="10" type="ORF">PFISCL1PPCAC_2883</name>
    <name evidence="11" type="ORF">PFISCL1PPCAC_2884</name>
    <name evidence="12" type="ORF">PFISCL1PPCAC_2885</name>
</gene>
<comment type="caution">
    <text evidence="11">The sequence shown here is derived from an EMBL/GenBank/DDBJ whole genome shotgun (WGS) entry which is preliminary data.</text>
</comment>
<organism evidence="11 13">
    <name type="scientific">Pristionchus fissidentatus</name>
    <dbReference type="NCBI Taxonomy" id="1538716"/>
    <lineage>
        <taxon>Eukaryota</taxon>
        <taxon>Metazoa</taxon>
        <taxon>Ecdysozoa</taxon>
        <taxon>Nematoda</taxon>
        <taxon>Chromadorea</taxon>
        <taxon>Rhabditida</taxon>
        <taxon>Rhabditina</taxon>
        <taxon>Diplogasteromorpha</taxon>
        <taxon>Diplogasteroidea</taxon>
        <taxon>Neodiplogasteridae</taxon>
        <taxon>Pristionchus</taxon>
    </lineage>
</organism>
<dbReference type="InterPro" id="IPR041373">
    <property type="entry name" value="RT_RNaseH"/>
</dbReference>
<evidence type="ECO:0000256" key="4">
    <source>
        <dbReference type="ARBA" id="ARBA00022759"/>
    </source>
</evidence>
<sequence>LTPAPIHLAPPLTRAGFLKQAEFNCSVLNKLEQVRKDPSLIDGLIETIKERNAALTMADKNPKLLEVMETARAFEGSASATSPLMQAMVLAQSLANQNDRKNDRKRRATSPPPQPFRTRASAYGQAGAQFTRMPSLLSSNFHGLPPQSSHHREAEFVRSEVARLLASGAIERCPFPRVVSPLSVAQGKKLRLIHDLSALNLGYEIDLREGTVRVSEDRISKALERLVLLREEDSPSVRDRNRAVGSLMSASLVLGDSATLLSRSLLQCIAESQQQHLHPNTRLPLSQHEKGEIEQWLRELRDRATRKFVESPWQIDKRVETDASAIGLGVVVRDGDEGVKRTSRNLSPAEKEESSTLRELRAVEFAVDTFEKDWKGLNVIFFGDNKSAMTILKKGSMKPELHGIALRVEAARVRTSASFKFHWIPRELNTDADLASRDFDMDDWSLQGWVFDQAVKRWGAPQIDMFADDKNSKCERFISRHPCRGAIGVDAFADSRLWSTGGLLWCVPPPSLLCRTLAWMRGTRTTCILGLPYWTSHPVFTSLFPPHHSPPFVKDYIMYPEGSHVLIPGSYKRGPFSRPFMDSPFCLLLLDFN</sequence>
<feature type="non-terminal residue" evidence="11">
    <location>
        <position position="1"/>
    </location>
</feature>
<dbReference type="EMBL" id="BTSY01000001">
    <property type="protein sequence ID" value="GMT11584.1"/>
    <property type="molecule type" value="Genomic_DNA"/>
</dbReference>
<dbReference type="EMBL" id="BTSY01000001">
    <property type="protein sequence ID" value="GMT11586.1"/>
    <property type="molecule type" value="Genomic_DNA"/>
</dbReference>
<dbReference type="AlphaFoldDB" id="A0AAV5UWE1"/>
<evidence type="ECO:0000313" key="13">
    <source>
        <dbReference type="Proteomes" id="UP001432322"/>
    </source>
</evidence>
<feature type="domain" description="Reverse transcriptase RNase H-like" evidence="8">
    <location>
        <begin position="318"/>
        <end position="402"/>
    </location>
</feature>
<dbReference type="Proteomes" id="UP001432322">
    <property type="component" value="Unassembled WGS sequence"/>
</dbReference>
<evidence type="ECO:0000313" key="10">
    <source>
        <dbReference type="EMBL" id="GMT11586.1"/>
    </source>
</evidence>
<dbReference type="Gene3D" id="3.30.420.10">
    <property type="entry name" value="Ribonuclease H-like superfamily/Ribonuclease H"/>
    <property type="match status" value="1"/>
</dbReference>
<accession>A0AAV5UWE1</accession>
<keyword evidence="1" id="KW-0808">Transferase</keyword>
<dbReference type="SUPFAM" id="SSF56672">
    <property type="entry name" value="DNA/RNA polymerases"/>
    <property type="match status" value="1"/>
</dbReference>
<keyword evidence="13" id="KW-1185">Reference proteome</keyword>
<evidence type="ECO:0000256" key="1">
    <source>
        <dbReference type="ARBA" id="ARBA00022679"/>
    </source>
</evidence>
<feature type="non-terminal residue" evidence="11">
    <location>
        <position position="593"/>
    </location>
</feature>
<keyword evidence="5" id="KW-0378">Hydrolase</keyword>
<dbReference type="CDD" id="cd09275">
    <property type="entry name" value="RNase_HI_RT_DIRS1"/>
    <property type="match status" value="1"/>
</dbReference>
<dbReference type="GO" id="GO:0003964">
    <property type="term" value="F:RNA-directed DNA polymerase activity"/>
    <property type="evidence" value="ECO:0007669"/>
    <property type="project" value="UniProtKB-KW"/>
</dbReference>
<evidence type="ECO:0000313" key="12">
    <source>
        <dbReference type="EMBL" id="GMT11588.1"/>
    </source>
</evidence>
<dbReference type="GO" id="GO:0003676">
    <property type="term" value="F:nucleic acid binding"/>
    <property type="evidence" value="ECO:0007669"/>
    <property type="project" value="InterPro"/>
</dbReference>
<proteinExistence type="predicted"/>
<evidence type="ECO:0000256" key="3">
    <source>
        <dbReference type="ARBA" id="ARBA00022722"/>
    </source>
</evidence>
<keyword evidence="3" id="KW-0540">Nuclease</keyword>
<name>A0AAV5UWE1_9BILA</name>
<evidence type="ECO:0000256" key="2">
    <source>
        <dbReference type="ARBA" id="ARBA00022695"/>
    </source>
</evidence>
<dbReference type="EMBL" id="BTSY01000001">
    <property type="protein sequence ID" value="GMT11588.1"/>
    <property type="molecule type" value="Genomic_DNA"/>
</dbReference>
<keyword evidence="4" id="KW-0255">Endonuclease</keyword>
<dbReference type="GO" id="GO:0004519">
    <property type="term" value="F:endonuclease activity"/>
    <property type="evidence" value="ECO:0007669"/>
    <property type="project" value="UniProtKB-KW"/>
</dbReference>
<dbReference type="GO" id="GO:0016787">
    <property type="term" value="F:hydrolase activity"/>
    <property type="evidence" value="ECO:0007669"/>
    <property type="project" value="UniProtKB-KW"/>
</dbReference>
<dbReference type="InterPro" id="IPR036397">
    <property type="entry name" value="RNaseH_sf"/>
</dbReference>
<dbReference type="PANTHER" id="PTHR33435">
    <property type="entry name" value="PROTEIN CBG21870-RELATED"/>
    <property type="match status" value="1"/>
</dbReference>
<keyword evidence="6" id="KW-0695">RNA-directed DNA polymerase</keyword>
<dbReference type="InterPro" id="IPR043502">
    <property type="entry name" value="DNA/RNA_pol_sf"/>
</dbReference>
<protein>
    <recommendedName>
        <fullName evidence="8">Reverse transcriptase RNase H-like domain-containing protein</fullName>
    </recommendedName>
</protein>
<evidence type="ECO:0000259" key="8">
    <source>
        <dbReference type="Pfam" id="PF17917"/>
    </source>
</evidence>
<evidence type="ECO:0000256" key="6">
    <source>
        <dbReference type="ARBA" id="ARBA00022918"/>
    </source>
</evidence>
<evidence type="ECO:0000313" key="11">
    <source>
        <dbReference type="EMBL" id="GMT11587.1"/>
    </source>
</evidence>
<dbReference type="EMBL" id="BTSY01000001">
    <property type="protein sequence ID" value="GMT11587.1"/>
    <property type="molecule type" value="Genomic_DNA"/>
</dbReference>